<proteinExistence type="predicted"/>
<dbReference type="AlphaFoldDB" id="A0A502I4X1"/>
<dbReference type="EMBL" id="CP033464">
    <property type="protein sequence ID" value="QDX94022.1"/>
    <property type="molecule type" value="Genomic_DNA"/>
</dbReference>
<name>A0A502I4X1_BRELA</name>
<evidence type="ECO:0000313" key="1">
    <source>
        <dbReference type="EMBL" id="QDX94022.1"/>
    </source>
</evidence>
<keyword evidence="2" id="KW-1185">Reference proteome</keyword>
<accession>A0A502I4X1</accession>
<gene>
    <name evidence="1" type="ORF">EEL30_18035</name>
</gene>
<reference evidence="1 2" key="1">
    <citation type="submission" date="2018-11" db="EMBL/GenBank/DDBJ databases">
        <title>Phylogenetic determinants of toxin gene distribution in genomes of Brevibacillus laterosporus.</title>
        <authorList>
            <person name="Glare T.R."/>
            <person name="Durrant A."/>
            <person name="Berry C."/>
            <person name="Palma L."/>
            <person name="Ormskirk M."/>
            <person name="Cox M.O."/>
        </authorList>
    </citation>
    <scope>NUCLEOTIDE SEQUENCE [LARGE SCALE GENOMIC DNA]</scope>
    <source>
        <strain evidence="1 2">1821L</strain>
    </source>
</reference>
<organism evidence="1 2">
    <name type="scientific">Brevibacillus laterosporus</name>
    <name type="common">Bacillus laterosporus</name>
    <dbReference type="NCBI Taxonomy" id="1465"/>
    <lineage>
        <taxon>Bacteria</taxon>
        <taxon>Bacillati</taxon>
        <taxon>Bacillota</taxon>
        <taxon>Bacilli</taxon>
        <taxon>Bacillales</taxon>
        <taxon>Paenibacillaceae</taxon>
        <taxon>Brevibacillus</taxon>
    </lineage>
</organism>
<sequence length="182" mass="20561">MVKKSSVILLLCFFLLVSCEEAGNKIQRDPPVPAPLELSKSPQSKQYLKDQKIIDGLKITKISAQQAVSKGESGEFKGVAFYIEFTDDEKPLRPEYLKKITFEIVFNESQSELLQYFSASMSVPATLDTNKGLYLASAGIFGIEEAEIKKFLYSKQKLNVKVYYNQDLVHQQELDFESQSGK</sequence>
<dbReference type="PROSITE" id="PS51257">
    <property type="entry name" value="PROKAR_LIPOPROTEIN"/>
    <property type="match status" value="1"/>
</dbReference>
<dbReference type="Proteomes" id="UP000319432">
    <property type="component" value="Chromosome"/>
</dbReference>
<evidence type="ECO:0000313" key="2">
    <source>
        <dbReference type="Proteomes" id="UP000319432"/>
    </source>
</evidence>
<protein>
    <submittedName>
        <fullName evidence="1">Uncharacterized protein</fullName>
    </submittedName>
</protein>